<protein>
    <submittedName>
        <fullName evidence="1">Cardiolipin synthase 1 isoform 1</fullName>
    </submittedName>
</protein>
<gene>
    <name evidence="1" type="primary">CRLS</name>
</gene>
<evidence type="ECO:0000313" key="1">
    <source>
        <dbReference type="EMBL" id="QFF91420.1"/>
    </source>
</evidence>
<reference evidence="1" key="1">
    <citation type="submission" date="2019-02" db="EMBL/GenBank/DDBJ databases">
        <authorList>
            <person name="Vechtova P."/>
            <person name="Dzyuba B."/>
            <person name="Dzyuba V."/>
            <person name="Silveira A.N."/>
            <person name="Silveira R.V."/>
            <person name="Fussy Z."/>
            <person name="Grubhoffer L."/>
            <person name="Rodina M."/>
            <person name="Sterba J."/>
        </authorList>
    </citation>
    <scope>NUCLEOTIDE SEQUENCE</scope>
</reference>
<name>A0A5J6SD23_POTMO</name>
<sequence length="62" mass="7259">MVLLRDVILVAAGFYIRYRTIPTPRTLSKYFNPCYATAQLKPTFISKVRFIFLLLIPFMSNQ</sequence>
<dbReference type="EMBL" id="MK545373">
    <property type="protein sequence ID" value="QFF91420.1"/>
    <property type="molecule type" value="mRNA"/>
</dbReference>
<accession>A0A5J6SD23</accession>
<organism evidence="1">
    <name type="scientific">Potamotrygon motoro</name>
    <name type="common">Ocellate river stingray</name>
    <name type="synonym">Taeniura motoro</name>
    <dbReference type="NCBI Taxonomy" id="86373"/>
    <lineage>
        <taxon>Eukaryota</taxon>
        <taxon>Metazoa</taxon>
        <taxon>Chordata</taxon>
        <taxon>Craniata</taxon>
        <taxon>Vertebrata</taxon>
        <taxon>Chondrichthyes</taxon>
        <taxon>Elasmobranchii</taxon>
        <taxon>Batoidea</taxon>
        <taxon>Myliobatiformes</taxon>
        <taxon>Potamotrygonidae</taxon>
        <taxon>Potamotrygon</taxon>
    </lineage>
</organism>
<proteinExistence type="evidence at transcript level"/>
<dbReference type="AlphaFoldDB" id="A0A5J6SD23"/>